<comment type="caution">
    <text evidence="2">The sequence shown here is derived from an EMBL/GenBank/DDBJ whole genome shotgun (WGS) entry which is preliminary data.</text>
</comment>
<protein>
    <recommendedName>
        <fullName evidence="4">DUF4175 domain-containing protein</fullName>
    </recommendedName>
</protein>
<name>A0ABP9DVK2_9GAMM</name>
<gene>
    <name evidence="2" type="ORF">GCM10023332_11560</name>
</gene>
<proteinExistence type="predicted"/>
<evidence type="ECO:0000256" key="1">
    <source>
        <dbReference type="SAM" id="Phobius"/>
    </source>
</evidence>
<feature type="transmembrane region" description="Helical" evidence="1">
    <location>
        <begin position="27"/>
        <end position="46"/>
    </location>
</feature>
<keyword evidence="1" id="KW-0812">Transmembrane</keyword>
<evidence type="ECO:0008006" key="4">
    <source>
        <dbReference type="Google" id="ProtNLM"/>
    </source>
</evidence>
<evidence type="ECO:0000313" key="2">
    <source>
        <dbReference type="EMBL" id="GAA4861314.1"/>
    </source>
</evidence>
<keyword evidence="1" id="KW-1133">Transmembrane helix</keyword>
<evidence type="ECO:0000313" key="3">
    <source>
        <dbReference type="Proteomes" id="UP001501323"/>
    </source>
</evidence>
<dbReference type="EMBL" id="BAABJY010000002">
    <property type="protein sequence ID" value="GAA4861314.1"/>
    <property type="molecule type" value="Genomic_DNA"/>
</dbReference>
<organism evidence="2 3">
    <name type="scientific">Luteimonas vadosa</name>
    <dbReference type="NCBI Taxonomy" id="1165507"/>
    <lineage>
        <taxon>Bacteria</taxon>
        <taxon>Pseudomonadati</taxon>
        <taxon>Pseudomonadota</taxon>
        <taxon>Gammaproteobacteria</taxon>
        <taxon>Lysobacterales</taxon>
        <taxon>Lysobacteraceae</taxon>
        <taxon>Luteimonas</taxon>
    </lineage>
</organism>
<keyword evidence="1" id="KW-0472">Membrane</keyword>
<dbReference type="RefSeq" id="WP_345294582.1">
    <property type="nucleotide sequence ID" value="NZ_BAABJY010000002.1"/>
</dbReference>
<keyword evidence="3" id="KW-1185">Reference proteome</keyword>
<accession>A0ABP9DVK2</accession>
<feature type="transmembrane region" description="Helical" evidence="1">
    <location>
        <begin position="52"/>
        <end position="74"/>
    </location>
</feature>
<sequence length="87" mass="9603">MSDQSQDTQTASDLLGALSLRVLVKTVIKAVIWFGLAWIATLLMPGSVWPWYVAWALVAIGLLFSLLSLALAFLNRRNELSDVNRAD</sequence>
<dbReference type="Proteomes" id="UP001501323">
    <property type="component" value="Unassembled WGS sequence"/>
</dbReference>
<reference evidence="3" key="1">
    <citation type="journal article" date="2019" name="Int. J. Syst. Evol. Microbiol.">
        <title>The Global Catalogue of Microorganisms (GCM) 10K type strain sequencing project: providing services to taxonomists for standard genome sequencing and annotation.</title>
        <authorList>
            <consortium name="The Broad Institute Genomics Platform"/>
            <consortium name="The Broad Institute Genome Sequencing Center for Infectious Disease"/>
            <person name="Wu L."/>
            <person name="Ma J."/>
        </authorList>
    </citation>
    <scope>NUCLEOTIDE SEQUENCE [LARGE SCALE GENOMIC DNA]</scope>
    <source>
        <strain evidence="3">JCM 18392</strain>
    </source>
</reference>